<evidence type="ECO:0000313" key="6">
    <source>
        <dbReference type="Proteomes" id="UP000184501"/>
    </source>
</evidence>
<dbReference type="SUPFAM" id="SSF55347">
    <property type="entry name" value="Glyceraldehyde-3-phosphate dehydrogenase-like, C-terminal domain"/>
    <property type="match status" value="1"/>
</dbReference>
<sequence>MSQLPEQLPEQFPEHIPDAAPVGVGVVGAGMISRSYARHLGRHPEVRLLACADIDPERAAALAALVPGMRVGEVDALLADPEVEILLNLTRPRDHVAVGLRALATGCHVYSEKPLAVDRAEARRLVTAANASRVRLASAPDTFLSPAFQECRRAIDAGLIGRPVSVTAETLCAGPEWWHPDPAFFYHRGGGPLFDMGPYHLTALVAVLGAVTGVCASATRTWPHRTVTSEPRAGQVIDVEVLTHLCAVLEFAGGVIGTLTTSFDVATERSRLEIHGSEGTLRCPDPSGYDGPVLLRARGATEWTELAGPSSTGSRPPVRRGAGVVDLARALRAGTDHRANGDLAFHVVDVMQSILESARDGRRVPVVSDCRRPEPLADPEPASAGQVCP</sequence>
<feature type="domain" description="GFO/IDH/MocA-like oxidoreductase" evidence="4">
    <location>
        <begin position="148"/>
        <end position="282"/>
    </location>
</feature>
<feature type="compositionally biased region" description="Basic and acidic residues" evidence="2">
    <location>
        <begin position="362"/>
        <end position="375"/>
    </location>
</feature>
<dbReference type="PANTHER" id="PTHR43818:SF11">
    <property type="entry name" value="BCDNA.GH03377"/>
    <property type="match status" value="1"/>
</dbReference>
<gene>
    <name evidence="5" type="ORF">SAMN05444320_104187</name>
</gene>
<dbReference type="STRING" id="2017.SAMN05444320_104187"/>
<keyword evidence="1" id="KW-0560">Oxidoreductase</keyword>
<dbReference type="RefSeq" id="WP_200797505.1">
    <property type="nucleotide sequence ID" value="NZ_FQVN01000004.1"/>
</dbReference>
<dbReference type="Pfam" id="PF01408">
    <property type="entry name" value="GFO_IDH_MocA"/>
    <property type="match status" value="1"/>
</dbReference>
<reference evidence="5 6" key="1">
    <citation type="submission" date="2016-11" db="EMBL/GenBank/DDBJ databases">
        <authorList>
            <person name="Jaros S."/>
            <person name="Januszkiewicz K."/>
            <person name="Wedrychowicz H."/>
        </authorList>
    </citation>
    <scope>NUCLEOTIDE SEQUENCE [LARGE SCALE GENOMIC DNA]</scope>
    <source>
        <strain evidence="5 6">DSM 44523</strain>
    </source>
</reference>
<dbReference type="AlphaFoldDB" id="A0A1M5CVW5"/>
<accession>A0A1M5CVW5</accession>
<proteinExistence type="predicted"/>
<dbReference type="GO" id="GO:0000166">
    <property type="term" value="F:nucleotide binding"/>
    <property type="evidence" value="ECO:0007669"/>
    <property type="project" value="InterPro"/>
</dbReference>
<dbReference type="Gene3D" id="3.40.50.720">
    <property type="entry name" value="NAD(P)-binding Rossmann-like Domain"/>
    <property type="match status" value="1"/>
</dbReference>
<dbReference type="Gene3D" id="3.30.360.10">
    <property type="entry name" value="Dihydrodipicolinate Reductase, domain 2"/>
    <property type="match status" value="1"/>
</dbReference>
<evidence type="ECO:0000256" key="1">
    <source>
        <dbReference type="ARBA" id="ARBA00023002"/>
    </source>
</evidence>
<dbReference type="InterPro" id="IPR000683">
    <property type="entry name" value="Gfo/Idh/MocA-like_OxRdtase_N"/>
</dbReference>
<evidence type="ECO:0000313" key="5">
    <source>
        <dbReference type="EMBL" id="SHF58737.1"/>
    </source>
</evidence>
<evidence type="ECO:0000259" key="4">
    <source>
        <dbReference type="Pfam" id="PF22725"/>
    </source>
</evidence>
<dbReference type="InterPro" id="IPR050463">
    <property type="entry name" value="Gfo/Idh/MocA_oxidrdct_glycsds"/>
</dbReference>
<dbReference type="GO" id="GO:0016491">
    <property type="term" value="F:oxidoreductase activity"/>
    <property type="evidence" value="ECO:0007669"/>
    <property type="project" value="UniProtKB-KW"/>
</dbReference>
<keyword evidence="6" id="KW-1185">Reference proteome</keyword>
<dbReference type="InterPro" id="IPR055170">
    <property type="entry name" value="GFO_IDH_MocA-like_dom"/>
</dbReference>
<evidence type="ECO:0000256" key="2">
    <source>
        <dbReference type="SAM" id="MobiDB-lite"/>
    </source>
</evidence>
<dbReference type="EMBL" id="FQVN01000004">
    <property type="protein sequence ID" value="SHF58737.1"/>
    <property type="molecule type" value="Genomic_DNA"/>
</dbReference>
<dbReference type="PANTHER" id="PTHR43818">
    <property type="entry name" value="BCDNA.GH03377"/>
    <property type="match status" value="1"/>
</dbReference>
<organism evidence="5 6">
    <name type="scientific">Streptoalloteichus hindustanus</name>
    <dbReference type="NCBI Taxonomy" id="2017"/>
    <lineage>
        <taxon>Bacteria</taxon>
        <taxon>Bacillati</taxon>
        <taxon>Actinomycetota</taxon>
        <taxon>Actinomycetes</taxon>
        <taxon>Pseudonocardiales</taxon>
        <taxon>Pseudonocardiaceae</taxon>
        <taxon>Streptoalloteichus</taxon>
    </lineage>
</organism>
<protein>
    <submittedName>
        <fullName evidence="5">Predicted dehydrogenase</fullName>
    </submittedName>
</protein>
<feature type="region of interest" description="Disordered" evidence="2">
    <location>
        <begin position="362"/>
        <end position="389"/>
    </location>
</feature>
<dbReference type="InterPro" id="IPR036291">
    <property type="entry name" value="NAD(P)-bd_dom_sf"/>
</dbReference>
<evidence type="ECO:0000259" key="3">
    <source>
        <dbReference type="Pfam" id="PF01408"/>
    </source>
</evidence>
<dbReference type="SUPFAM" id="SSF51735">
    <property type="entry name" value="NAD(P)-binding Rossmann-fold domains"/>
    <property type="match status" value="1"/>
</dbReference>
<dbReference type="Proteomes" id="UP000184501">
    <property type="component" value="Unassembled WGS sequence"/>
</dbReference>
<name>A0A1M5CVW5_STRHI</name>
<dbReference type="Pfam" id="PF22725">
    <property type="entry name" value="GFO_IDH_MocA_C3"/>
    <property type="match status" value="1"/>
</dbReference>
<feature type="domain" description="Gfo/Idh/MocA-like oxidoreductase N-terminal" evidence="3">
    <location>
        <begin position="23"/>
        <end position="136"/>
    </location>
</feature>